<dbReference type="AlphaFoldDB" id="A0A915KP32"/>
<organism evidence="2 3">
    <name type="scientific">Romanomermis culicivorax</name>
    <name type="common">Nematode worm</name>
    <dbReference type="NCBI Taxonomy" id="13658"/>
    <lineage>
        <taxon>Eukaryota</taxon>
        <taxon>Metazoa</taxon>
        <taxon>Ecdysozoa</taxon>
        <taxon>Nematoda</taxon>
        <taxon>Enoplea</taxon>
        <taxon>Dorylaimia</taxon>
        <taxon>Mermithida</taxon>
        <taxon>Mermithoidea</taxon>
        <taxon>Mermithidae</taxon>
        <taxon>Romanomermis</taxon>
    </lineage>
</organism>
<sequence length="100" mass="10415">MAATTTKTTILILAAFCLALSGAAPSPAAGVRAPQNAVVALYDPSTNTVWVDDGARYAKRSRSSKSAENPGRRASIGLSLAEYMAQPPSSDSFHFLSGKK</sequence>
<reference evidence="3" key="1">
    <citation type="submission" date="2022-11" db="UniProtKB">
        <authorList>
            <consortium name="WormBaseParasite"/>
        </authorList>
    </citation>
    <scope>IDENTIFICATION</scope>
</reference>
<feature type="signal peptide" evidence="1">
    <location>
        <begin position="1"/>
        <end position="23"/>
    </location>
</feature>
<proteinExistence type="predicted"/>
<protein>
    <submittedName>
        <fullName evidence="3">Uncharacterized protein</fullName>
    </submittedName>
</protein>
<keyword evidence="2" id="KW-1185">Reference proteome</keyword>
<evidence type="ECO:0000313" key="2">
    <source>
        <dbReference type="Proteomes" id="UP000887565"/>
    </source>
</evidence>
<keyword evidence="1" id="KW-0732">Signal</keyword>
<evidence type="ECO:0000313" key="3">
    <source>
        <dbReference type="WBParaSite" id="nRc.2.0.1.t40214-RA"/>
    </source>
</evidence>
<dbReference type="WBParaSite" id="nRc.2.0.1.t40214-RA">
    <property type="protein sequence ID" value="nRc.2.0.1.t40214-RA"/>
    <property type="gene ID" value="nRc.2.0.1.g40214"/>
</dbReference>
<accession>A0A915KP32</accession>
<dbReference type="Proteomes" id="UP000887565">
    <property type="component" value="Unplaced"/>
</dbReference>
<feature type="chain" id="PRO_5036677844" evidence="1">
    <location>
        <begin position="24"/>
        <end position="100"/>
    </location>
</feature>
<evidence type="ECO:0000256" key="1">
    <source>
        <dbReference type="SAM" id="SignalP"/>
    </source>
</evidence>
<name>A0A915KP32_ROMCU</name>